<comment type="caution">
    <text evidence="1">The sequence shown here is derived from an EMBL/GenBank/DDBJ whole genome shotgun (WGS) entry which is preliminary data.</text>
</comment>
<organism evidence="1 2">
    <name type="scientific">Phyllosticta paracitricarpa</name>
    <dbReference type="NCBI Taxonomy" id="2016321"/>
    <lineage>
        <taxon>Eukaryota</taxon>
        <taxon>Fungi</taxon>
        <taxon>Dikarya</taxon>
        <taxon>Ascomycota</taxon>
        <taxon>Pezizomycotina</taxon>
        <taxon>Dothideomycetes</taxon>
        <taxon>Dothideomycetes incertae sedis</taxon>
        <taxon>Botryosphaeriales</taxon>
        <taxon>Phyllostictaceae</taxon>
        <taxon>Phyllosticta</taxon>
    </lineage>
</organism>
<evidence type="ECO:0000313" key="1">
    <source>
        <dbReference type="EMBL" id="KAK7614451.1"/>
    </source>
</evidence>
<protein>
    <submittedName>
        <fullName evidence="1">Uncharacterized protein</fullName>
    </submittedName>
</protein>
<name>A0ABR1NGY2_9PEZI</name>
<keyword evidence="2" id="KW-1185">Reference proteome</keyword>
<accession>A0ABR1NGY2</accession>
<sequence>MTSQTKRLSGIHPTTALRLAVARLSLTSLSSVLPGGDDQLLPFTPSSLLPEDYIGPTPTTPTGLTGGCPPPLPRRAAAPQSDVCPPATAYDYKLSIRYRCPVLLQGLRHHLSASTLSTAAFPREGRYSATFYLGLCSRNRTNDLQRTTDGS</sequence>
<evidence type="ECO:0000313" key="2">
    <source>
        <dbReference type="Proteomes" id="UP001367316"/>
    </source>
</evidence>
<reference evidence="1 2" key="1">
    <citation type="submission" date="2024-04" db="EMBL/GenBank/DDBJ databases">
        <title>Phyllosticta paracitricarpa is synonymous to the EU quarantine fungus P. citricarpa based on phylogenomic analyses.</title>
        <authorList>
            <consortium name="Lawrence Berkeley National Laboratory"/>
            <person name="Van ingen-buijs V.A."/>
            <person name="Van westerhoven A.C."/>
            <person name="Haridas S."/>
            <person name="Skiadas P."/>
            <person name="Martin F."/>
            <person name="Groenewald J.Z."/>
            <person name="Crous P.W."/>
            <person name="Seidl M.F."/>
        </authorList>
    </citation>
    <scope>NUCLEOTIDE SEQUENCE [LARGE SCALE GENOMIC DNA]</scope>
    <source>
        <strain evidence="1 2">CBS 141358</strain>
    </source>
</reference>
<dbReference type="EMBL" id="JBBPBF010000004">
    <property type="protein sequence ID" value="KAK7614451.1"/>
    <property type="molecule type" value="Genomic_DNA"/>
</dbReference>
<dbReference type="Proteomes" id="UP001367316">
    <property type="component" value="Unassembled WGS sequence"/>
</dbReference>
<gene>
    <name evidence="1" type="ORF">JOL62DRAFT_307400</name>
</gene>
<proteinExistence type="predicted"/>